<proteinExistence type="predicted"/>
<reference evidence="2 3" key="1">
    <citation type="submission" date="2023-03" db="EMBL/GenBank/DDBJ databases">
        <title>Genome insight into feeding habits of ladybird beetles.</title>
        <authorList>
            <person name="Li H.-S."/>
            <person name="Huang Y.-H."/>
            <person name="Pang H."/>
        </authorList>
    </citation>
    <scope>NUCLEOTIDE SEQUENCE [LARGE SCALE GENOMIC DNA]</scope>
    <source>
        <strain evidence="2">SYSU_2023b</strain>
        <tissue evidence="2">Whole body</tissue>
    </source>
</reference>
<sequence length="98" mass="10772">MNKLFAITFFLIWLISLSQGFSCRPNICQLVRCAPASPKTCIGPNRVLMDGPCGCCKICFIYLDEGESCPKEGLLASEMSGCRRGLKCIDGVCRQKLC</sequence>
<dbReference type="Proteomes" id="UP001431783">
    <property type="component" value="Unassembled WGS sequence"/>
</dbReference>
<evidence type="ECO:0000256" key="1">
    <source>
        <dbReference type="SAM" id="SignalP"/>
    </source>
</evidence>
<organism evidence="2 3">
    <name type="scientific">Henosepilachna vigintioctopunctata</name>
    <dbReference type="NCBI Taxonomy" id="420089"/>
    <lineage>
        <taxon>Eukaryota</taxon>
        <taxon>Metazoa</taxon>
        <taxon>Ecdysozoa</taxon>
        <taxon>Arthropoda</taxon>
        <taxon>Hexapoda</taxon>
        <taxon>Insecta</taxon>
        <taxon>Pterygota</taxon>
        <taxon>Neoptera</taxon>
        <taxon>Endopterygota</taxon>
        <taxon>Coleoptera</taxon>
        <taxon>Polyphaga</taxon>
        <taxon>Cucujiformia</taxon>
        <taxon>Coccinelloidea</taxon>
        <taxon>Coccinellidae</taxon>
        <taxon>Epilachninae</taxon>
        <taxon>Epilachnini</taxon>
        <taxon>Henosepilachna</taxon>
    </lineage>
</organism>
<dbReference type="AlphaFoldDB" id="A0AAW1U9W3"/>
<keyword evidence="3" id="KW-1185">Reference proteome</keyword>
<evidence type="ECO:0000313" key="2">
    <source>
        <dbReference type="EMBL" id="KAK9877037.1"/>
    </source>
</evidence>
<evidence type="ECO:0000313" key="3">
    <source>
        <dbReference type="Proteomes" id="UP001431783"/>
    </source>
</evidence>
<protein>
    <submittedName>
        <fullName evidence="2">Uncharacterized protein</fullName>
    </submittedName>
</protein>
<feature type="signal peptide" evidence="1">
    <location>
        <begin position="1"/>
        <end position="20"/>
    </location>
</feature>
<accession>A0AAW1U9W3</accession>
<feature type="chain" id="PRO_5043946083" evidence="1">
    <location>
        <begin position="21"/>
        <end position="98"/>
    </location>
</feature>
<comment type="caution">
    <text evidence="2">The sequence shown here is derived from an EMBL/GenBank/DDBJ whole genome shotgun (WGS) entry which is preliminary data.</text>
</comment>
<name>A0AAW1U9W3_9CUCU</name>
<keyword evidence="1" id="KW-0732">Signal</keyword>
<dbReference type="EMBL" id="JARQZJ010000039">
    <property type="protein sequence ID" value="KAK9877037.1"/>
    <property type="molecule type" value="Genomic_DNA"/>
</dbReference>
<gene>
    <name evidence="2" type="ORF">WA026_016064</name>
</gene>